<evidence type="ECO:0000256" key="1">
    <source>
        <dbReference type="SAM" id="MobiDB-lite"/>
    </source>
</evidence>
<gene>
    <name evidence="2" type="ORF">JN12_02614</name>
</gene>
<proteinExistence type="predicted"/>
<dbReference type="Pfam" id="PF09481">
    <property type="entry name" value="CRISPR_Cse1"/>
    <property type="match status" value="1"/>
</dbReference>
<organism evidence="2 3">
    <name type="scientific">Geobacter argillaceus</name>
    <dbReference type="NCBI Taxonomy" id="345631"/>
    <lineage>
        <taxon>Bacteria</taxon>
        <taxon>Pseudomonadati</taxon>
        <taxon>Thermodesulfobacteriota</taxon>
        <taxon>Desulfuromonadia</taxon>
        <taxon>Geobacterales</taxon>
        <taxon>Geobacteraceae</taxon>
        <taxon>Geobacter</taxon>
    </lineage>
</organism>
<dbReference type="InterPro" id="IPR013381">
    <property type="entry name" value="CRISPR-assoc_prot_Cse1"/>
</dbReference>
<name>A0A562VKQ4_9BACT</name>
<sequence length="509" mass="56993">MNVAFDPWIPVVSSSGRRELASLCSVLAEGEKYADLAVRPHERVALMRLFLCVAHAALDGPKNYDEWCEVPKRLPEAARTYLTEWKDSFELFHPTKPWLQVANLKPAKENDEKSFTPLAKLDFSLASGSNSTLFDHEGANNSDRLFDLTQLVLGLISIQNFSTCGLLSRPLWNGVATPDSAKDAPCITSSMYHVFLVGKDVAETVCINLCDFEELSFFMSGSPGENWLGRPVWEQMPMNVTDAKSGETFLGRLTPLSRAIRFLEGGTKMLYGEALRYATYPDFPQEFNTSVAIRKMKNKQERFLVGARLNIRPWRQLDAILQYNLSGGTISHALNLNHLEGEAIDIWVGALVRNPGKQDILDSVESRFHISRQFRTETGCATYASEVQTAQSVANLLDTAVYLYRLELDPSDGKGLGSTATSHYWTTVESNLQLLMNHIEAIGSNDAIPTKQMWRSKLYAAAREAYRIACGQETPRQMKAFAKGWQKLTSAKDEPESESNDNETREENP</sequence>
<reference evidence="2 3" key="1">
    <citation type="submission" date="2019-07" db="EMBL/GenBank/DDBJ databases">
        <title>Genomic Encyclopedia of Archaeal and Bacterial Type Strains, Phase II (KMG-II): from individual species to whole genera.</title>
        <authorList>
            <person name="Goeker M."/>
        </authorList>
    </citation>
    <scope>NUCLEOTIDE SEQUENCE [LARGE SCALE GENOMIC DNA]</scope>
    <source>
        <strain evidence="2 3">ATCC BAA-1139</strain>
    </source>
</reference>
<feature type="region of interest" description="Disordered" evidence="1">
    <location>
        <begin position="482"/>
        <end position="509"/>
    </location>
</feature>
<dbReference type="NCBIfam" id="TIGR02547">
    <property type="entry name" value="casA_cse1"/>
    <property type="match status" value="1"/>
</dbReference>
<evidence type="ECO:0000313" key="2">
    <source>
        <dbReference type="EMBL" id="TWJ18392.1"/>
    </source>
</evidence>
<dbReference type="EMBL" id="VLLN01000016">
    <property type="protein sequence ID" value="TWJ18392.1"/>
    <property type="molecule type" value="Genomic_DNA"/>
</dbReference>
<dbReference type="Proteomes" id="UP000319449">
    <property type="component" value="Unassembled WGS sequence"/>
</dbReference>
<dbReference type="OrthoDB" id="5392377at2"/>
<protein>
    <submittedName>
        <fullName evidence="2">CRISPR system Cascade subunit CasA</fullName>
    </submittedName>
</protein>
<dbReference type="Gene3D" id="1.10.132.100">
    <property type="match status" value="1"/>
</dbReference>
<dbReference type="AlphaFoldDB" id="A0A562VKQ4"/>
<accession>A0A562VKQ4</accession>
<evidence type="ECO:0000313" key="3">
    <source>
        <dbReference type="Proteomes" id="UP000319449"/>
    </source>
</evidence>
<comment type="caution">
    <text evidence="2">The sequence shown here is derived from an EMBL/GenBank/DDBJ whole genome shotgun (WGS) entry which is preliminary data.</text>
</comment>
<keyword evidence="3" id="KW-1185">Reference proteome</keyword>